<evidence type="ECO:0000256" key="1">
    <source>
        <dbReference type="SAM" id="MobiDB-lite"/>
    </source>
</evidence>
<dbReference type="STRING" id="559515.M4BT73"/>
<organism evidence="2 3">
    <name type="scientific">Hyaloperonospora arabidopsidis (strain Emoy2)</name>
    <name type="common">Downy mildew agent</name>
    <name type="synonym">Peronospora arabidopsidis</name>
    <dbReference type="NCBI Taxonomy" id="559515"/>
    <lineage>
        <taxon>Eukaryota</taxon>
        <taxon>Sar</taxon>
        <taxon>Stramenopiles</taxon>
        <taxon>Oomycota</taxon>
        <taxon>Peronosporomycetes</taxon>
        <taxon>Peronosporales</taxon>
        <taxon>Peronosporaceae</taxon>
        <taxon>Hyaloperonospora</taxon>
    </lineage>
</organism>
<feature type="compositionally biased region" description="Low complexity" evidence="1">
    <location>
        <begin position="89"/>
        <end position="99"/>
    </location>
</feature>
<dbReference type="HOGENOM" id="CLU_1762283_0_0_1"/>
<feature type="region of interest" description="Disordered" evidence="1">
    <location>
        <begin position="87"/>
        <end position="113"/>
    </location>
</feature>
<dbReference type="InParanoid" id="M4BT73"/>
<evidence type="ECO:0000313" key="2">
    <source>
        <dbReference type="EnsemblProtists" id="HpaP809658"/>
    </source>
</evidence>
<evidence type="ECO:0000313" key="3">
    <source>
        <dbReference type="Proteomes" id="UP000011713"/>
    </source>
</evidence>
<sequence length="148" mass="16600">MPMAKDATNEDLSTASVPALHIKQRITSSSNAPPRRVYDSDRFKLVQRRRASNSPSHALSSTFKPISDRDENVEMARVIDPVFARAVETENQNQNQENVKTTKKKKKEATPQPVVPNQILETCVSARGDVATRTYVKGKFLGKVRCQF</sequence>
<protein>
    <submittedName>
        <fullName evidence="2">Uncharacterized protein</fullName>
    </submittedName>
</protein>
<accession>M4BT73</accession>
<proteinExistence type="predicted"/>
<dbReference type="EMBL" id="JH597821">
    <property type="status" value="NOT_ANNOTATED_CDS"/>
    <property type="molecule type" value="Genomic_DNA"/>
</dbReference>
<reference evidence="3" key="1">
    <citation type="journal article" date="2010" name="Science">
        <title>Signatures of adaptation to obligate biotrophy in the Hyaloperonospora arabidopsidis genome.</title>
        <authorList>
            <person name="Baxter L."/>
            <person name="Tripathy S."/>
            <person name="Ishaque N."/>
            <person name="Boot N."/>
            <person name="Cabral A."/>
            <person name="Kemen E."/>
            <person name="Thines M."/>
            <person name="Ah-Fong A."/>
            <person name="Anderson R."/>
            <person name="Badejoko W."/>
            <person name="Bittner-Eddy P."/>
            <person name="Boore J.L."/>
            <person name="Chibucos M.C."/>
            <person name="Coates M."/>
            <person name="Dehal P."/>
            <person name="Delehaunty K."/>
            <person name="Dong S."/>
            <person name="Downton P."/>
            <person name="Dumas B."/>
            <person name="Fabro G."/>
            <person name="Fronick C."/>
            <person name="Fuerstenberg S.I."/>
            <person name="Fulton L."/>
            <person name="Gaulin E."/>
            <person name="Govers F."/>
            <person name="Hughes L."/>
            <person name="Humphray S."/>
            <person name="Jiang R.H."/>
            <person name="Judelson H."/>
            <person name="Kamoun S."/>
            <person name="Kyung K."/>
            <person name="Meijer H."/>
            <person name="Minx P."/>
            <person name="Morris P."/>
            <person name="Nelson J."/>
            <person name="Phuntumart V."/>
            <person name="Qutob D."/>
            <person name="Rehmany A."/>
            <person name="Rougon-Cardoso A."/>
            <person name="Ryden P."/>
            <person name="Torto-Alalibo T."/>
            <person name="Studholme D."/>
            <person name="Wang Y."/>
            <person name="Win J."/>
            <person name="Wood J."/>
            <person name="Clifton S.W."/>
            <person name="Rogers J."/>
            <person name="Van den Ackerveken G."/>
            <person name="Jones J.D."/>
            <person name="McDowell J.M."/>
            <person name="Beynon J."/>
            <person name="Tyler B.M."/>
        </authorList>
    </citation>
    <scope>NUCLEOTIDE SEQUENCE [LARGE SCALE GENOMIC DNA]</scope>
    <source>
        <strain evidence="3">Emoy2</strain>
    </source>
</reference>
<dbReference type="EnsemblProtists" id="HpaT809658">
    <property type="protein sequence ID" value="HpaP809658"/>
    <property type="gene ID" value="HpaG809658"/>
</dbReference>
<dbReference type="Proteomes" id="UP000011713">
    <property type="component" value="Unassembled WGS sequence"/>
</dbReference>
<dbReference type="VEuPathDB" id="FungiDB:HpaG809658"/>
<keyword evidence="3" id="KW-1185">Reference proteome</keyword>
<feature type="region of interest" description="Disordered" evidence="1">
    <location>
        <begin position="1"/>
        <end position="40"/>
    </location>
</feature>
<name>M4BT73_HYAAE</name>
<dbReference type="AlphaFoldDB" id="M4BT73"/>
<reference evidence="2" key="2">
    <citation type="submission" date="2015-06" db="UniProtKB">
        <authorList>
            <consortium name="EnsemblProtists"/>
        </authorList>
    </citation>
    <scope>IDENTIFICATION</scope>
    <source>
        <strain evidence="2">Emoy2</strain>
    </source>
</reference>